<dbReference type="Proteomes" id="UP001497516">
    <property type="component" value="Chromosome 7"/>
</dbReference>
<sequence length="105" mass="11508">MWQILIGLCMGLLTTRLLTGSAPGKQAKIKGRCGSIRKLGVSPPPKPAAAGIDGNFAGRCQLLVAGYSFNREPPAEPLMWGRGRYSFNREPLMNARFLWFRDAGE</sequence>
<evidence type="ECO:0000313" key="2">
    <source>
        <dbReference type="EMBL" id="CAL1403028.1"/>
    </source>
</evidence>
<keyword evidence="1" id="KW-0732">Signal</keyword>
<keyword evidence="3" id="KW-1185">Reference proteome</keyword>
<gene>
    <name evidence="2" type="ORF">LTRI10_LOCUS42993</name>
</gene>
<organism evidence="2 3">
    <name type="scientific">Linum trigynum</name>
    <dbReference type="NCBI Taxonomy" id="586398"/>
    <lineage>
        <taxon>Eukaryota</taxon>
        <taxon>Viridiplantae</taxon>
        <taxon>Streptophyta</taxon>
        <taxon>Embryophyta</taxon>
        <taxon>Tracheophyta</taxon>
        <taxon>Spermatophyta</taxon>
        <taxon>Magnoliopsida</taxon>
        <taxon>eudicotyledons</taxon>
        <taxon>Gunneridae</taxon>
        <taxon>Pentapetalae</taxon>
        <taxon>rosids</taxon>
        <taxon>fabids</taxon>
        <taxon>Malpighiales</taxon>
        <taxon>Linaceae</taxon>
        <taxon>Linum</taxon>
    </lineage>
</organism>
<proteinExistence type="predicted"/>
<dbReference type="AlphaFoldDB" id="A0AAV2FZN3"/>
<evidence type="ECO:0000256" key="1">
    <source>
        <dbReference type="SAM" id="SignalP"/>
    </source>
</evidence>
<dbReference type="EMBL" id="OZ034820">
    <property type="protein sequence ID" value="CAL1403028.1"/>
    <property type="molecule type" value="Genomic_DNA"/>
</dbReference>
<protein>
    <submittedName>
        <fullName evidence="2">Uncharacterized protein</fullName>
    </submittedName>
</protein>
<accession>A0AAV2FZN3</accession>
<reference evidence="2 3" key="1">
    <citation type="submission" date="2024-04" db="EMBL/GenBank/DDBJ databases">
        <authorList>
            <person name="Fracassetti M."/>
        </authorList>
    </citation>
    <scope>NUCLEOTIDE SEQUENCE [LARGE SCALE GENOMIC DNA]</scope>
</reference>
<feature type="chain" id="PRO_5043472170" evidence="1">
    <location>
        <begin position="21"/>
        <end position="105"/>
    </location>
</feature>
<evidence type="ECO:0000313" key="3">
    <source>
        <dbReference type="Proteomes" id="UP001497516"/>
    </source>
</evidence>
<name>A0AAV2FZN3_9ROSI</name>
<feature type="signal peptide" evidence="1">
    <location>
        <begin position="1"/>
        <end position="20"/>
    </location>
</feature>